<evidence type="ECO:0000256" key="1">
    <source>
        <dbReference type="SAM" id="Phobius"/>
    </source>
</evidence>
<evidence type="ECO:0000313" key="3">
    <source>
        <dbReference type="Proteomes" id="UP000271031"/>
    </source>
</evidence>
<name>A0A3M8DR07_9BACL</name>
<dbReference type="GO" id="GO:0043107">
    <property type="term" value="P:type IV pilus-dependent motility"/>
    <property type="evidence" value="ECO:0007669"/>
    <property type="project" value="InterPro"/>
</dbReference>
<organism evidence="2 3">
    <name type="scientific">Brevibacillus fluminis</name>
    <dbReference type="NCBI Taxonomy" id="511487"/>
    <lineage>
        <taxon>Bacteria</taxon>
        <taxon>Bacillati</taxon>
        <taxon>Bacillota</taxon>
        <taxon>Bacilli</taxon>
        <taxon>Bacillales</taxon>
        <taxon>Paenibacillaceae</taxon>
        <taxon>Brevibacillus</taxon>
    </lineage>
</organism>
<accession>A0A3M8DR07</accession>
<dbReference type="Gene3D" id="3.30.70.60">
    <property type="match status" value="1"/>
</dbReference>
<dbReference type="InterPro" id="IPR014717">
    <property type="entry name" value="Transl_elong_EF1B/ribsomal_bS6"/>
</dbReference>
<dbReference type="Proteomes" id="UP000271031">
    <property type="component" value="Unassembled WGS sequence"/>
</dbReference>
<proteinExistence type="predicted"/>
<feature type="transmembrane region" description="Helical" evidence="1">
    <location>
        <begin position="7"/>
        <end position="25"/>
    </location>
</feature>
<sequence>MTISRQTLLLVLMLFFLAGGAFYYFTLMPLKAKSAQLSADLEKEESYLAALKKADVKNKEQEVATLPPKFQNQVPEAPYLEQIMLDMTRLQTISGVEMDGIGLSNSLENTADQTGQGKPKATKFTPIGKAAGQEGPTFTGLENVSISTKITGSYAQVHRFFQEVNQLPRVIRIDQVKITSNGGNNLIELRPSADVQKFTADVTMEAFFSPALAPYFPNRLPIVVAPPAKHVSPFE</sequence>
<dbReference type="OrthoDB" id="2597127at2"/>
<reference evidence="2 3" key="1">
    <citation type="submission" date="2018-10" db="EMBL/GenBank/DDBJ databases">
        <title>Phylogenomics of Brevibacillus.</title>
        <authorList>
            <person name="Dunlap C."/>
        </authorList>
    </citation>
    <scope>NUCLEOTIDE SEQUENCE [LARGE SCALE GENOMIC DNA]</scope>
    <source>
        <strain evidence="2 3">JCM 15716</strain>
    </source>
</reference>
<dbReference type="InterPro" id="IPR007445">
    <property type="entry name" value="PilO"/>
</dbReference>
<comment type="caution">
    <text evidence="2">The sequence shown here is derived from an EMBL/GenBank/DDBJ whole genome shotgun (WGS) entry which is preliminary data.</text>
</comment>
<keyword evidence="3" id="KW-1185">Reference proteome</keyword>
<dbReference type="AlphaFoldDB" id="A0A3M8DR07"/>
<dbReference type="GO" id="GO:0043683">
    <property type="term" value="P:type IV pilus assembly"/>
    <property type="evidence" value="ECO:0007669"/>
    <property type="project" value="InterPro"/>
</dbReference>
<gene>
    <name evidence="2" type="ORF">EDM56_08670</name>
</gene>
<keyword evidence="1" id="KW-0812">Transmembrane</keyword>
<protein>
    <recommendedName>
        <fullName evidence="4">Pilus assembly protein PilO</fullName>
    </recommendedName>
</protein>
<keyword evidence="1" id="KW-1133">Transmembrane helix</keyword>
<dbReference type="Pfam" id="PF04350">
    <property type="entry name" value="PilO"/>
    <property type="match status" value="1"/>
</dbReference>
<evidence type="ECO:0000313" key="2">
    <source>
        <dbReference type="EMBL" id="RNB90566.1"/>
    </source>
</evidence>
<keyword evidence="1" id="KW-0472">Membrane</keyword>
<evidence type="ECO:0008006" key="4">
    <source>
        <dbReference type="Google" id="ProtNLM"/>
    </source>
</evidence>
<dbReference type="EMBL" id="RHHQ01000007">
    <property type="protein sequence ID" value="RNB90566.1"/>
    <property type="molecule type" value="Genomic_DNA"/>
</dbReference>
<dbReference type="RefSeq" id="WP_122917492.1">
    <property type="nucleotide sequence ID" value="NZ_RHHQ01000007.1"/>
</dbReference>